<proteinExistence type="predicted"/>
<dbReference type="EMBL" id="JABBJH010000001">
    <property type="protein sequence ID" value="NMK38119.1"/>
    <property type="molecule type" value="Genomic_DNA"/>
</dbReference>
<protein>
    <recommendedName>
        <fullName evidence="3">Sigma-70 family RNA polymerase sigma factor</fullName>
    </recommendedName>
</protein>
<name>A0A848EQ60_MEGEL</name>
<dbReference type="Gene3D" id="1.20.140.160">
    <property type="match status" value="1"/>
</dbReference>
<reference evidence="1 2" key="1">
    <citation type="submission" date="2020-04" db="EMBL/GenBank/DDBJ databases">
        <authorList>
            <person name="Hitch T.C.A."/>
            <person name="Wylensek D."/>
            <person name="Clavel T."/>
        </authorList>
    </citation>
    <scope>NUCLEOTIDE SEQUENCE [LARGE SCALE GENOMIC DNA]</scope>
    <source>
        <strain evidence="1 2">WCA-386-APC-2A</strain>
    </source>
</reference>
<dbReference type="Proteomes" id="UP000536773">
    <property type="component" value="Unassembled WGS sequence"/>
</dbReference>
<accession>A0A848EQ60</accession>
<dbReference type="AlphaFoldDB" id="A0A848EQ60"/>
<evidence type="ECO:0008006" key="3">
    <source>
        <dbReference type="Google" id="ProtNLM"/>
    </source>
</evidence>
<dbReference type="SUPFAM" id="SSF88659">
    <property type="entry name" value="Sigma3 and sigma4 domains of RNA polymerase sigma factors"/>
    <property type="match status" value="1"/>
</dbReference>
<evidence type="ECO:0000313" key="2">
    <source>
        <dbReference type="Proteomes" id="UP000536773"/>
    </source>
</evidence>
<organism evidence="1 2">
    <name type="scientific">Megasphaera elsdenii</name>
    <dbReference type="NCBI Taxonomy" id="907"/>
    <lineage>
        <taxon>Bacteria</taxon>
        <taxon>Bacillati</taxon>
        <taxon>Bacillota</taxon>
        <taxon>Negativicutes</taxon>
        <taxon>Veillonellales</taxon>
        <taxon>Veillonellaceae</taxon>
        <taxon>Megasphaera</taxon>
    </lineage>
</organism>
<dbReference type="InterPro" id="IPR013324">
    <property type="entry name" value="RNA_pol_sigma_r3/r4-like"/>
</dbReference>
<gene>
    <name evidence="1" type="ORF">HG933_01710</name>
</gene>
<dbReference type="RefSeq" id="WP_169013057.1">
    <property type="nucleotide sequence ID" value="NZ_JABBJH010000001.1"/>
</dbReference>
<comment type="caution">
    <text evidence="1">The sequence shown here is derived from an EMBL/GenBank/DDBJ whole genome shotgun (WGS) entry which is preliminary data.</text>
</comment>
<sequence>MGKKQTNIEKKNYYIPLEITPKTIITEEYRNSEVHWSKIGCRKVRTILIPATKEQYYEFMRPLWREDKRQQRHGADEVSADKVRDDYELEVPDDFNLEEEVVKEELLAALRHELAALQDIDRTILMMLADGSSEAATGKAVGLSQKAVNKRKHKLYALLKEHLEDFR</sequence>
<evidence type="ECO:0000313" key="1">
    <source>
        <dbReference type="EMBL" id="NMK38119.1"/>
    </source>
</evidence>